<sequence length="136" mass="15378">MDFNFQKKNARFMKADIESTFVVVGPSGVTTLNYQPQVICTQPGEKLSMVLKAAVPKGNYAVSVFLDYKSIKLDENEVVFWDAENSGIFDFSFDFIAPKEAGIYEFFAIVFSNVFNSKKFPFIITSDKISLIVEKK</sequence>
<dbReference type="EMBL" id="CP016379">
    <property type="protein sequence ID" value="AZR72982.1"/>
    <property type="molecule type" value="Genomic_DNA"/>
</dbReference>
<evidence type="ECO:0008006" key="3">
    <source>
        <dbReference type="Google" id="ProtNLM"/>
    </source>
</evidence>
<dbReference type="AlphaFoldDB" id="A0A3Q9HQ76"/>
<gene>
    <name evidence="1" type="ORF">BBF96_05985</name>
</gene>
<accession>A0A3Q9HQ76</accession>
<dbReference type="KEGG" id="aft:BBF96_05985"/>
<dbReference type="Proteomes" id="UP000267250">
    <property type="component" value="Chromosome"/>
</dbReference>
<keyword evidence="2" id="KW-1185">Reference proteome</keyword>
<reference evidence="1 2" key="1">
    <citation type="submission" date="2016-07" db="EMBL/GenBank/DDBJ databases">
        <title>Genome and transcriptome analysis of iron-reducing fermentative bacteria Anoxybacter fermentans.</title>
        <authorList>
            <person name="Zeng X."/>
            <person name="Shao Z."/>
        </authorList>
    </citation>
    <scope>NUCLEOTIDE SEQUENCE [LARGE SCALE GENOMIC DNA]</scope>
    <source>
        <strain evidence="1 2">DY22613</strain>
    </source>
</reference>
<protein>
    <recommendedName>
        <fullName evidence="3">Wzt C-terminal domain-containing protein</fullName>
    </recommendedName>
</protein>
<organism evidence="1 2">
    <name type="scientific">Anoxybacter fermentans</name>
    <dbReference type="NCBI Taxonomy" id="1323375"/>
    <lineage>
        <taxon>Bacteria</taxon>
        <taxon>Bacillati</taxon>
        <taxon>Bacillota</taxon>
        <taxon>Clostridia</taxon>
        <taxon>Halanaerobiales</taxon>
        <taxon>Anoxybacter</taxon>
    </lineage>
</organism>
<evidence type="ECO:0000313" key="1">
    <source>
        <dbReference type="EMBL" id="AZR72982.1"/>
    </source>
</evidence>
<evidence type="ECO:0000313" key="2">
    <source>
        <dbReference type="Proteomes" id="UP000267250"/>
    </source>
</evidence>
<proteinExistence type="predicted"/>
<name>A0A3Q9HQ76_9FIRM</name>